<dbReference type="PANTHER" id="PTHR10555:SF170">
    <property type="entry name" value="FI18122P1"/>
    <property type="match status" value="1"/>
</dbReference>
<dbReference type="OrthoDB" id="437742at2759"/>
<dbReference type="eggNOG" id="KOG2273">
    <property type="taxonomic scope" value="Eukaryota"/>
</dbReference>
<dbReference type="AlphaFoldDB" id="A0DY44"/>
<dbReference type="InterPro" id="IPR001683">
    <property type="entry name" value="PX_dom"/>
</dbReference>
<protein>
    <recommendedName>
        <fullName evidence="2">PX domain-containing protein</fullName>
    </recommendedName>
</protein>
<dbReference type="Pfam" id="PF00787">
    <property type="entry name" value="PX"/>
    <property type="match status" value="1"/>
</dbReference>
<dbReference type="RefSeq" id="XP_001455358.1">
    <property type="nucleotide sequence ID" value="XM_001455321.1"/>
</dbReference>
<feature type="domain" description="PX" evidence="2">
    <location>
        <begin position="6"/>
        <end position="118"/>
    </location>
</feature>
<dbReference type="InParanoid" id="A0DY44"/>
<dbReference type="STRING" id="5888.A0DY44"/>
<evidence type="ECO:0000313" key="3">
    <source>
        <dbReference type="EMBL" id="CAK87961.1"/>
    </source>
</evidence>
<dbReference type="SUPFAM" id="SSF64268">
    <property type="entry name" value="PX domain"/>
    <property type="match status" value="1"/>
</dbReference>
<organism evidence="3 4">
    <name type="scientific">Paramecium tetraurelia</name>
    <dbReference type="NCBI Taxonomy" id="5888"/>
    <lineage>
        <taxon>Eukaryota</taxon>
        <taxon>Sar</taxon>
        <taxon>Alveolata</taxon>
        <taxon>Ciliophora</taxon>
        <taxon>Intramacronucleata</taxon>
        <taxon>Oligohymenophorea</taxon>
        <taxon>Peniculida</taxon>
        <taxon>Parameciidae</taxon>
        <taxon>Paramecium</taxon>
    </lineage>
</organism>
<reference evidence="3 4" key="1">
    <citation type="journal article" date="2006" name="Nature">
        <title>Global trends of whole-genome duplications revealed by the ciliate Paramecium tetraurelia.</title>
        <authorList>
            <consortium name="Genoscope"/>
            <person name="Aury J.-M."/>
            <person name="Jaillon O."/>
            <person name="Duret L."/>
            <person name="Noel B."/>
            <person name="Jubin C."/>
            <person name="Porcel B.M."/>
            <person name="Segurens B."/>
            <person name="Daubin V."/>
            <person name="Anthouard V."/>
            <person name="Aiach N."/>
            <person name="Arnaiz O."/>
            <person name="Billaut A."/>
            <person name="Beisson J."/>
            <person name="Blanc I."/>
            <person name="Bouhouche K."/>
            <person name="Camara F."/>
            <person name="Duharcourt S."/>
            <person name="Guigo R."/>
            <person name="Gogendeau D."/>
            <person name="Katinka M."/>
            <person name="Keller A.-M."/>
            <person name="Kissmehl R."/>
            <person name="Klotz C."/>
            <person name="Koll F."/>
            <person name="Le Moue A."/>
            <person name="Lepere C."/>
            <person name="Malinsky S."/>
            <person name="Nowacki M."/>
            <person name="Nowak J.K."/>
            <person name="Plattner H."/>
            <person name="Poulain J."/>
            <person name="Ruiz F."/>
            <person name="Serrano V."/>
            <person name="Zagulski M."/>
            <person name="Dessen P."/>
            <person name="Betermier M."/>
            <person name="Weissenbach J."/>
            <person name="Scarpelli C."/>
            <person name="Schachter V."/>
            <person name="Sperling L."/>
            <person name="Meyer E."/>
            <person name="Cohen J."/>
            <person name="Wincker P."/>
        </authorList>
    </citation>
    <scope>NUCLEOTIDE SEQUENCE [LARGE SCALE GENOMIC DNA]</scope>
    <source>
        <strain evidence="3 4">Stock d4-2</strain>
    </source>
</reference>
<sequence>MDQSDETEIVLQVCDPKVQPGINKYIVYTVKGMDKNGQFDVQRRFSDFKTIRSFLLTKWPGCYIPPVPPRKAFGNMEQQFIDERRLMLEEFLKKIATLKYLWYSEEFQIFLKTPGEIEKALLSIPKITNDEIINKYQESFSELSGKEINREIISKINDFKAYIKKIQPMVQNFKQIAKNIAEAKSAHQTSLIHFITIFVPEYENNVLLEYAEQKEKLIFANLIQNEEIKGLINQYCDLLKDPKFQQLYQEVRKEGKQLKVMNRHKLKAFLETFEEREKYEQQKANAEQRQKELQLQLQEVLAGKTTIRTLFTTGKKEDNVAKLQQQIADVGKEIESYQFICDILTVLVGYIEIDKFKGEKQYQYYCMIKNIISYEISLSQIAEQFWGKVSESENMLQQQQ</sequence>
<accession>A0DY44</accession>
<dbReference type="GO" id="GO:0005768">
    <property type="term" value="C:endosome"/>
    <property type="evidence" value="ECO:0000318"/>
    <property type="project" value="GO_Central"/>
</dbReference>
<evidence type="ECO:0000259" key="2">
    <source>
        <dbReference type="PROSITE" id="PS50195"/>
    </source>
</evidence>
<evidence type="ECO:0000256" key="1">
    <source>
        <dbReference type="SAM" id="Coils"/>
    </source>
</evidence>
<gene>
    <name evidence="3" type="ORF">GSPATT00002929001</name>
</gene>
<dbReference type="InterPro" id="IPR036871">
    <property type="entry name" value="PX_dom_sf"/>
</dbReference>
<proteinExistence type="predicted"/>
<dbReference type="EMBL" id="CT868649">
    <property type="protein sequence ID" value="CAK87961.1"/>
    <property type="molecule type" value="Genomic_DNA"/>
</dbReference>
<name>A0DY44_PARTE</name>
<dbReference type="Gene3D" id="3.30.1520.10">
    <property type="entry name" value="Phox-like domain"/>
    <property type="match status" value="1"/>
</dbReference>
<dbReference type="PROSITE" id="PS50195">
    <property type="entry name" value="PX"/>
    <property type="match status" value="1"/>
</dbReference>
<dbReference type="PANTHER" id="PTHR10555">
    <property type="entry name" value="SORTING NEXIN"/>
    <property type="match status" value="1"/>
</dbReference>
<feature type="coiled-coil region" evidence="1">
    <location>
        <begin position="269"/>
        <end position="303"/>
    </location>
</feature>
<dbReference type="Proteomes" id="UP000000600">
    <property type="component" value="Unassembled WGS sequence"/>
</dbReference>
<dbReference type="GeneID" id="5041146"/>
<dbReference type="SMART" id="SM00312">
    <property type="entry name" value="PX"/>
    <property type="match status" value="1"/>
</dbReference>
<dbReference type="OMA" id="KYLWYSE"/>
<evidence type="ECO:0000313" key="4">
    <source>
        <dbReference type="Proteomes" id="UP000000600"/>
    </source>
</evidence>
<dbReference type="KEGG" id="ptm:GSPATT00002929001"/>
<dbReference type="HOGENOM" id="CLU_040489_1_0_1"/>
<keyword evidence="1" id="KW-0175">Coiled coil</keyword>
<dbReference type="GO" id="GO:0035091">
    <property type="term" value="F:phosphatidylinositol binding"/>
    <property type="evidence" value="ECO:0000318"/>
    <property type="project" value="GO_Central"/>
</dbReference>
<keyword evidence="4" id="KW-1185">Reference proteome</keyword>